<name>A0A139JUL1_BACUN</name>
<dbReference type="PANTHER" id="PTHR30250">
    <property type="entry name" value="PST FAMILY PREDICTED COLANIC ACID TRANSPORTER"/>
    <property type="match status" value="1"/>
</dbReference>
<reference evidence="9" key="3">
    <citation type="submission" date="2022-10" db="EMBL/GenBank/DDBJ databases">
        <title>Human gut microbiome strain richness.</title>
        <authorList>
            <person name="Chen-Liaw A."/>
        </authorList>
    </citation>
    <scope>NUCLEOTIDE SEQUENCE</scope>
    <source>
        <strain evidence="9">A1_m1001262Bd0_191120</strain>
    </source>
</reference>
<dbReference type="Proteomes" id="UP000462376">
    <property type="component" value="Unassembled WGS sequence"/>
</dbReference>
<evidence type="ECO:0000313" key="11">
    <source>
        <dbReference type="EMBL" id="RHH33633.1"/>
    </source>
</evidence>
<evidence type="ECO:0000313" key="8">
    <source>
        <dbReference type="EMBL" id="KAB4237453.1"/>
    </source>
</evidence>
<dbReference type="RefSeq" id="WP_034535707.1">
    <property type="nucleotide sequence ID" value="NZ_CACRTC010000024.1"/>
</dbReference>
<comment type="subcellular location">
    <subcellularLocation>
        <location evidence="1">Cell membrane</location>
        <topology evidence="1">Multi-pass membrane protein</topology>
    </subcellularLocation>
</comment>
<evidence type="ECO:0000313" key="12">
    <source>
        <dbReference type="Proteomes" id="UP000260844"/>
    </source>
</evidence>
<dbReference type="EMBL" id="WCTR01000009">
    <property type="protein sequence ID" value="KAB4211492.1"/>
    <property type="molecule type" value="Genomic_DNA"/>
</dbReference>
<feature type="transmembrane region" description="Helical" evidence="6">
    <location>
        <begin position="440"/>
        <end position="462"/>
    </location>
</feature>
<keyword evidence="4 6" id="KW-1133">Transmembrane helix</keyword>
<feature type="transmembrane region" description="Helical" evidence="6">
    <location>
        <begin position="414"/>
        <end position="434"/>
    </location>
</feature>
<evidence type="ECO:0000313" key="9">
    <source>
        <dbReference type="EMBL" id="MDC1754173.1"/>
    </source>
</evidence>
<comment type="caution">
    <text evidence="8">The sequence shown here is derived from an EMBL/GenBank/DDBJ whole genome shotgun (WGS) entry which is preliminary data.</text>
</comment>
<dbReference type="InterPro" id="IPR002797">
    <property type="entry name" value="Polysacc_synth"/>
</dbReference>
<feature type="transmembrane region" description="Helical" evidence="6">
    <location>
        <begin position="84"/>
        <end position="103"/>
    </location>
</feature>
<dbReference type="OrthoDB" id="9815702at2"/>
<feature type="transmembrane region" description="Helical" evidence="6">
    <location>
        <begin position="47"/>
        <end position="64"/>
    </location>
</feature>
<dbReference type="EMBL" id="QRJL01000002">
    <property type="protein sequence ID" value="RHH33633.1"/>
    <property type="molecule type" value="Genomic_DNA"/>
</dbReference>
<dbReference type="GO" id="GO:0005886">
    <property type="term" value="C:plasma membrane"/>
    <property type="evidence" value="ECO:0007669"/>
    <property type="project" value="UniProtKB-SubCell"/>
</dbReference>
<dbReference type="Proteomes" id="UP000260844">
    <property type="component" value="Unassembled WGS sequence"/>
</dbReference>
<evidence type="ECO:0000313" key="7">
    <source>
        <dbReference type="EMBL" id="KAB4211492.1"/>
    </source>
</evidence>
<feature type="transmembrane region" description="Helical" evidence="6">
    <location>
        <begin position="7"/>
        <end position="27"/>
    </location>
</feature>
<dbReference type="Proteomes" id="UP001218502">
    <property type="component" value="Unassembled WGS sequence"/>
</dbReference>
<evidence type="ECO:0000256" key="6">
    <source>
        <dbReference type="SAM" id="Phobius"/>
    </source>
</evidence>
<dbReference type="CDD" id="cd13128">
    <property type="entry name" value="MATE_Wzx_like"/>
    <property type="match status" value="1"/>
</dbReference>
<feature type="transmembrane region" description="Helical" evidence="6">
    <location>
        <begin position="210"/>
        <end position="234"/>
    </location>
</feature>
<feature type="transmembrane region" description="Helical" evidence="6">
    <location>
        <begin position="115"/>
        <end position="134"/>
    </location>
</feature>
<gene>
    <name evidence="11" type="ORF">DW216_05655</name>
    <name evidence="10" type="ORF">DXD40_01115</name>
    <name evidence="8" type="ORF">GAP47_09270</name>
    <name evidence="7" type="ORF">GAP55_13240</name>
    <name evidence="9" type="ORF">POY80_17180</name>
</gene>
<dbReference type="Proteomes" id="UP000466952">
    <property type="component" value="Unassembled WGS sequence"/>
</dbReference>
<dbReference type="AlphaFoldDB" id="A0A139JUL1"/>
<dbReference type="EMBL" id="WCTL01000006">
    <property type="protein sequence ID" value="KAB4237453.1"/>
    <property type="molecule type" value="Genomic_DNA"/>
</dbReference>
<reference evidence="14 15" key="2">
    <citation type="journal article" date="2019" name="Nat. Med.">
        <title>A library of human gut bacterial isolates paired with longitudinal multiomics data enables mechanistic microbiome research.</title>
        <authorList>
            <person name="Poyet M."/>
            <person name="Groussin M."/>
            <person name="Gibbons S.M."/>
            <person name="Avila-Pacheco J."/>
            <person name="Jiang X."/>
            <person name="Kearney S.M."/>
            <person name="Perrotta A.R."/>
            <person name="Berdy B."/>
            <person name="Zhao S."/>
            <person name="Lieberman T.D."/>
            <person name="Swanson P.K."/>
            <person name="Smith M."/>
            <person name="Roesemann S."/>
            <person name="Alexander J.E."/>
            <person name="Rich S.A."/>
            <person name="Livny J."/>
            <person name="Vlamakis H."/>
            <person name="Clish C."/>
            <person name="Bullock K."/>
            <person name="Deik A."/>
            <person name="Scott J."/>
            <person name="Pierce K.A."/>
            <person name="Xavier R.J."/>
            <person name="Alm E.J."/>
        </authorList>
    </citation>
    <scope>NUCLEOTIDE SEQUENCE [LARGE SCALE GENOMIC DNA]</scope>
    <source>
        <strain evidence="7 15">BIOML-A11</strain>
        <strain evidence="8 14">BIOML-A5</strain>
    </source>
</reference>
<keyword evidence="2" id="KW-1003">Cell membrane</keyword>
<dbReference type="Proteomes" id="UP000283766">
    <property type="component" value="Unassembled WGS sequence"/>
</dbReference>
<evidence type="ECO:0000256" key="5">
    <source>
        <dbReference type="ARBA" id="ARBA00023136"/>
    </source>
</evidence>
<dbReference type="EMBL" id="JAQNQY010000023">
    <property type="protein sequence ID" value="MDC1754173.1"/>
    <property type="molecule type" value="Genomic_DNA"/>
</dbReference>
<feature type="transmembrane region" description="Helical" evidence="6">
    <location>
        <begin position="143"/>
        <end position="162"/>
    </location>
</feature>
<sequence>MNSIKKNFFFSTFLTISNYVFPLITYPYVSRVLQVERIGLCNFVDSIINYFILFSMLGISTYGIREIAKNKSDKTKLNQTFYDLISINILMSILLCFILFISLNYSETLSQNKQLVYIGICKLLLNTFLVEWFYKGIENFKYITIRSFIVKCLYVIAIFVLVKEQKDYYIYYAITVGMVVVNAFCNIFYLRNFISLKLIHFNLSHYFKPLCIFGTYSILTSMYTSFNTTFLGLVTSPTEVGYYTTATKLYSILIGIFTAFTGVMLPRMSSLIVDNNEAEFNRLLSKSYEALWAFSFPIALIGVLCAPDIIMIISGVGYEGAIIPMRIVMPLILIIGYEQIIIMQILMPLKKDKAILTNSILGASVGLLLNICLVKHLQSVGSAIVWVCSEFTVLLMAQYYVKKYKGITFPFFQFTRYLICTLPGILIYIIGIYIMSDTSIILRCSIISILIILYCIIAYSVVMKNSLIKQALNKVNILQ</sequence>
<evidence type="ECO:0000256" key="4">
    <source>
        <dbReference type="ARBA" id="ARBA00022989"/>
    </source>
</evidence>
<feature type="transmembrane region" description="Helical" evidence="6">
    <location>
        <begin position="359"/>
        <end position="377"/>
    </location>
</feature>
<feature type="transmembrane region" description="Helical" evidence="6">
    <location>
        <begin position="383"/>
        <end position="402"/>
    </location>
</feature>
<keyword evidence="3 6" id="KW-0812">Transmembrane</keyword>
<keyword evidence="5 6" id="KW-0472">Membrane</keyword>
<accession>A0A139JUL1</accession>
<protein>
    <submittedName>
        <fullName evidence="8">Flippase</fullName>
    </submittedName>
</protein>
<evidence type="ECO:0000256" key="1">
    <source>
        <dbReference type="ARBA" id="ARBA00004651"/>
    </source>
</evidence>
<dbReference type="PANTHER" id="PTHR30250:SF11">
    <property type="entry name" value="O-ANTIGEN TRANSPORTER-RELATED"/>
    <property type="match status" value="1"/>
</dbReference>
<reference evidence="12 13" key="1">
    <citation type="submission" date="2018-08" db="EMBL/GenBank/DDBJ databases">
        <title>A genome reference for cultivated species of the human gut microbiota.</title>
        <authorList>
            <person name="Zou Y."/>
            <person name="Xue W."/>
            <person name="Luo G."/>
        </authorList>
    </citation>
    <scope>NUCLEOTIDE SEQUENCE [LARGE SCALE GENOMIC DNA]</scope>
    <source>
        <strain evidence="11 13">AM18-14LB</strain>
        <strain evidence="10 12">TM04-30</strain>
    </source>
</reference>
<evidence type="ECO:0000256" key="3">
    <source>
        <dbReference type="ARBA" id="ARBA00022692"/>
    </source>
</evidence>
<feature type="transmembrane region" description="Helical" evidence="6">
    <location>
        <begin position="168"/>
        <end position="189"/>
    </location>
</feature>
<dbReference type="Pfam" id="PF01943">
    <property type="entry name" value="Polysacc_synt"/>
    <property type="match status" value="1"/>
</dbReference>
<dbReference type="InterPro" id="IPR050833">
    <property type="entry name" value="Poly_Biosynth_Transport"/>
</dbReference>
<evidence type="ECO:0000313" key="10">
    <source>
        <dbReference type="EMBL" id="RGJ97038.1"/>
    </source>
</evidence>
<feature type="transmembrane region" description="Helical" evidence="6">
    <location>
        <begin position="249"/>
        <end position="269"/>
    </location>
</feature>
<evidence type="ECO:0000313" key="14">
    <source>
        <dbReference type="Proteomes" id="UP000462376"/>
    </source>
</evidence>
<organism evidence="8 14">
    <name type="scientific">Bacteroides uniformis</name>
    <dbReference type="NCBI Taxonomy" id="820"/>
    <lineage>
        <taxon>Bacteria</taxon>
        <taxon>Pseudomonadati</taxon>
        <taxon>Bacteroidota</taxon>
        <taxon>Bacteroidia</taxon>
        <taxon>Bacteroidales</taxon>
        <taxon>Bacteroidaceae</taxon>
        <taxon>Bacteroides</taxon>
    </lineage>
</organism>
<proteinExistence type="predicted"/>
<evidence type="ECO:0000313" key="15">
    <source>
        <dbReference type="Proteomes" id="UP000466952"/>
    </source>
</evidence>
<evidence type="ECO:0000313" key="13">
    <source>
        <dbReference type="Proteomes" id="UP000283766"/>
    </source>
</evidence>
<evidence type="ECO:0000256" key="2">
    <source>
        <dbReference type="ARBA" id="ARBA00022475"/>
    </source>
</evidence>
<feature type="transmembrane region" description="Helical" evidence="6">
    <location>
        <begin position="290"/>
        <end position="315"/>
    </location>
</feature>
<feature type="transmembrane region" description="Helical" evidence="6">
    <location>
        <begin position="327"/>
        <end position="347"/>
    </location>
</feature>
<dbReference type="EMBL" id="QSPV01000001">
    <property type="protein sequence ID" value="RGJ97038.1"/>
    <property type="molecule type" value="Genomic_DNA"/>
</dbReference>